<comment type="catalytic activity">
    <reaction evidence="12">
        <text>D-fructose(out) = D-fructose(in)</text>
        <dbReference type="Rhea" id="RHEA:60372"/>
        <dbReference type="ChEBI" id="CHEBI:37721"/>
    </reaction>
    <physiologicalReaction direction="left-to-right" evidence="12">
        <dbReference type="Rhea" id="RHEA:60373"/>
    </physiologicalReaction>
</comment>
<dbReference type="InterPro" id="IPR005828">
    <property type="entry name" value="MFS_sugar_transport-like"/>
</dbReference>
<feature type="transmembrane region" description="Helical" evidence="15">
    <location>
        <begin position="194"/>
        <end position="215"/>
    </location>
</feature>
<evidence type="ECO:0000256" key="2">
    <source>
        <dbReference type="ARBA" id="ARBA00011738"/>
    </source>
</evidence>
<evidence type="ECO:0000259" key="16">
    <source>
        <dbReference type="PROSITE" id="PS50850"/>
    </source>
</evidence>
<evidence type="ECO:0000256" key="5">
    <source>
        <dbReference type="ARBA" id="ARBA00022989"/>
    </source>
</evidence>
<evidence type="ECO:0000256" key="10">
    <source>
        <dbReference type="ARBA" id="ARBA00044662"/>
    </source>
</evidence>
<feature type="non-terminal residue" evidence="17">
    <location>
        <position position="481"/>
    </location>
</feature>
<dbReference type="PROSITE" id="PS00217">
    <property type="entry name" value="SUGAR_TRANSPORT_2"/>
    <property type="match status" value="1"/>
</dbReference>
<feature type="compositionally biased region" description="Polar residues" evidence="14">
    <location>
        <begin position="18"/>
        <end position="29"/>
    </location>
</feature>
<dbReference type="InterPro" id="IPR036259">
    <property type="entry name" value="MFS_trans_sf"/>
</dbReference>
<dbReference type="PANTHER" id="PTHR23503">
    <property type="entry name" value="SOLUTE CARRIER FAMILY 2"/>
    <property type="match status" value="1"/>
</dbReference>
<comment type="catalytic activity">
    <reaction evidence="8">
        <text>D-glucose(out) = D-glucose(in)</text>
        <dbReference type="Rhea" id="RHEA:60376"/>
        <dbReference type="ChEBI" id="CHEBI:4167"/>
    </reaction>
    <physiologicalReaction direction="left-to-right" evidence="8">
        <dbReference type="Rhea" id="RHEA:60377"/>
    </physiologicalReaction>
</comment>
<comment type="catalytic activity">
    <reaction evidence="9">
        <text>D-xylose(out) = D-xylose(in)</text>
        <dbReference type="Rhea" id="RHEA:78427"/>
        <dbReference type="ChEBI" id="CHEBI:53455"/>
    </reaction>
    <physiologicalReaction direction="left-to-right" evidence="9">
        <dbReference type="Rhea" id="RHEA:78428"/>
    </physiologicalReaction>
</comment>
<proteinExistence type="predicted"/>
<evidence type="ECO:0000256" key="11">
    <source>
        <dbReference type="ARBA" id="ARBA00044668"/>
    </source>
</evidence>
<dbReference type="InterPro" id="IPR005829">
    <property type="entry name" value="Sugar_transporter_CS"/>
</dbReference>
<keyword evidence="4 15" id="KW-0812">Transmembrane</keyword>
<evidence type="ECO:0000256" key="15">
    <source>
        <dbReference type="SAM" id="Phobius"/>
    </source>
</evidence>
<dbReference type="InterPro" id="IPR020846">
    <property type="entry name" value="MFS_dom"/>
</dbReference>
<feature type="transmembrane region" description="Helical" evidence="15">
    <location>
        <begin position="171"/>
        <end position="188"/>
    </location>
</feature>
<feature type="domain" description="Major facilitator superfamily (MFS) profile" evidence="16">
    <location>
        <begin position="90"/>
        <end position="481"/>
    </location>
</feature>
<dbReference type="GO" id="GO:0015149">
    <property type="term" value="F:hexose transmembrane transporter activity"/>
    <property type="evidence" value="ECO:0007669"/>
    <property type="project" value="TreeGrafter"/>
</dbReference>
<dbReference type="InterPro" id="IPR003663">
    <property type="entry name" value="Sugar/inositol_transpt"/>
</dbReference>
<dbReference type="AlphaFoldDB" id="A0A6A4YAC4"/>
<dbReference type="GO" id="GO:0016020">
    <property type="term" value="C:membrane"/>
    <property type="evidence" value="ECO:0007669"/>
    <property type="project" value="UniProtKB-SubCell"/>
</dbReference>
<evidence type="ECO:0000256" key="3">
    <source>
        <dbReference type="ARBA" id="ARBA00022448"/>
    </source>
</evidence>
<evidence type="ECO:0000313" key="17">
    <source>
        <dbReference type="EMBL" id="KAF0692839.1"/>
    </source>
</evidence>
<dbReference type="PRINTS" id="PR00171">
    <property type="entry name" value="SUGRTRNSPORT"/>
</dbReference>
<feature type="transmembrane region" description="Helical" evidence="15">
    <location>
        <begin position="140"/>
        <end position="159"/>
    </location>
</feature>
<feature type="region of interest" description="Disordered" evidence="14">
    <location>
        <begin position="1"/>
        <end position="29"/>
    </location>
</feature>
<comment type="subcellular location">
    <subcellularLocation>
        <location evidence="1">Membrane</location>
        <topology evidence="1">Multi-pass membrane protein</topology>
    </subcellularLocation>
</comment>
<sequence>MRGLRSRHEPQKPIKQFQHANTDLRNPERSSVTDLDQLIFQSTLHSLMHTTKPTSADRLSVQATNDDFFDTKPESNPENHLLPSSAMRRSVVVALLGAVQFGWIMGEMAYLPYNNNVYCKMPHIPTGQCLLYPGHTSAEWTMQSTAWAVGGGVGALLSAVPADVFGRKTTLGYNGLVMIVGGLVQMLAGDIYTFAVGRGVSGIASGVAINVLNNYMREISPLQWRMFYGTLVQIAIAIGALLVTTFMYLIPKVPSSEWQFKPLFGGPIVLGLLQLATTRFLLESPTWLIQSRQVDAARHVMTHLYLPCDLDAHLAKMTASIERQTQEAESASSKLALLVSPKYRAQFSIAIVLSTVQQLCGMNALVVYGPAMFKAIGIKELRLSNTLVNYGRFHEMTFAARVGDRSNRRTLLLAGSVGMFLAAMGFTLCQIHMNDTTKWLQIVCTMTFVLSFCFSVGSLGWLVSTELVPEALGATSGAVST</sequence>
<dbReference type="Pfam" id="PF00083">
    <property type="entry name" value="Sugar_tr"/>
    <property type="match status" value="1"/>
</dbReference>
<evidence type="ECO:0000256" key="4">
    <source>
        <dbReference type="ARBA" id="ARBA00022692"/>
    </source>
</evidence>
<dbReference type="EMBL" id="VJMH01005809">
    <property type="protein sequence ID" value="KAF0692839.1"/>
    <property type="molecule type" value="Genomic_DNA"/>
</dbReference>
<dbReference type="PANTHER" id="PTHR23503:SF8">
    <property type="entry name" value="FACILITATED GLUCOSE TRANSPORTER PROTEIN 1"/>
    <property type="match status" value="1"/>
</dbReference>
<comment type="catalytic activity">
    <reaction evidence="10">
        <text>D-mannose(out) = D-mannose(in)</text>
        <dbReference type="Rhea" id="RHEA:78391"/>
        <dbReference type="ChEBI" id="CHEBI:4208"/>
    </reaction>
    <physiologicalReaction direction="left-to-right" evidence="10">
        <dbReference type="Rhea" id="RHEA:78392"/>
    </physiologicalReaction>
</comment>
<organism evidence="17">
    <name type="scientific">Aphanomyces stellatus</name>
    <dbReference type="NCBI Taxonomy" id="120398"/>
    <lineage>
        <taxon>Eukaryota</taxon>
        <taxon>Sar</taxon>
        <taxon>Stramenopiles</taxon>
        <taxon>Oomycota</taxon>
        <taxon>Saprolegniomycetes</taxon>
        <taxon>Saprolegniales</taxon>
        <taxon>Verrucalvaceae</taxon>
        <taxon>Aphanomyces</taxon>
    </lineage>
</organism>
<keyword evidence="6 15" id="KW-0472">Membrane</keyword>
<dbReference type="PROSITE" id="PS00216">
    <property type="entry name" value="SUGAR_TRANSPORT_1"/>
    <property type="match status" value="1"/>
</dbReference>
<keyword evidence="5 15" id="KW-1133">Transmembrane helix</keyword>
<feature type="transmembrane region" description="Helical" evidence="15">
    <location>
        <begin position="411"/>
        <end position="433"/>
    </location>
</feature>
<name>A0A6A4YAC4_9STRA</name>
<evidence type="ECO:0000256" key="6">
    <source>
        <dbReference type="ARBA" id="ARBA00023136"/>
    </source>
</evidence>
<keyword evidence="3" id="KW-0813">Transport</keyword>
<feature type="transmembrane region" description="Helical" evidence="15">
    <location>
        <begin position="262"/>
        <end position="282"/>
    </location>
</feature>
<feature type="transmembrane region" description="Helical" evidence="15">
    <location>
        <begin position="227"/>
        <end position="250"/>
    </location>
</feature>
<dbReference type="Gene3D" id="1.20.1250.20">
    <property type="entry name" value="MFS general substrate transporter like domains"/>
    <property type="match status" value="1"/>
</dbReference>
<comment type="subunit">
    <text evidence="2">Homodimer.</text>
</comment>
<dbReference type="PROSITE" id="PS50850">
    <property type="entry name" value="MFS"/>
    <property type="match status" value="1"/>
</dbReference>
<dbReference type="SUPFAM" id="SSF103473">
    <property type="entry name" value="MFS general substrate transporter"/>
    <property type="match status" value="1"/>
</dbReference>
<evidence type="ECO:0000256" key="9">
    <source>
        <dbReference type="ARBA" id="ARBA00044656"/>
    </source>
</evidence>
<feature type="transmembrane region" description="Helical" evidence="15">
    <location>
        <begin position="91"/>
        <end position="113"/>
    </location>
</feature>
<comment type="catalytic activity">
    <reaction evidence="7">
        <text>D-galactose(in) = D-galactose(out)</text>
        <dbReference type="Rhea" id="RHEA:34915"/>
        <dbReference type="ChEBI" id="CHEBI:4139"/>
    </reaction>
    <physiologicalReaction direction="right-to-left" evidence="7">
        <dbReference type="Rhea" id="RHEA:34917"/>
    </physiologicalReaction>
</comment>
<gene>
    <name evidence="17" type="ORF">As57867_016067</name>
</gene>
<evidence type="ECO:0000256" key="13">
    <source>
        <dbReference type="ARBA" id="ARBA00044780"/>
    </source>
</evidence>
<evidence type="ECO:0000256" key="1">
    <source>
        <dbReference type="ARBA" id="ARBA00004141"/>
    </source>
</evidence>
<protein>
    <recommendedName>
        <fullName evidence="13">Hexose transporter 1</fullName>
    </recommendedName>
</protein>
<evidence type="ECO:0000256" key="8">
    <source>
        <dbReference type="ARBA" id="ARBA00044648"/>
    </source>
</evidence>
<feature type="transmembrane region" description="Helical" evidence="15">
    <location>
        <begin position="439"/>
        <end position="463"/>
    </location>
</feature>
<dbReference type="InterPro" id="IPR045263">
    <property type="entry name" value="GLUT"/>
</dbReference>
<evidence type="ECO:0000256" key="12">
    <source>
        <dbReference type="ARBA" id="ARBA00044710"/>
    </source>
</evidence>
<evidence type="ECO:0000256" key="14">
    <source>
        <dbReference type="SAM" id="MobiDB-lite"/>
    </source>
</evidence>
<comment type="catalytic activity">
    <reaction evidence="11">
        <text>D-glucosamine(out) = D-glucosamine(in)</text>
        <dbReference type="Rhea" id="RHEA:78423"/>
        <dbReference type="ChEBI" id="CHEBI:58723"/>
    </reaction>
    <physiologicalReaction direction="left-to-right" evidence="11">
        <dbReference type="Rhea" id="RHEA:78424"/>
    </physiologicalReaction>
</comment>
<accession>A0A6A4YAC4</accession>
<comment type="caution">
    <text evidence="17">The sequence shown here is derived from an EMBL/GenBank/DDBJ whole genome shotgun (WGS) entry which is preliminary data.</text>
</comment>
<reference evidence="17" key="1">
    <citation type="submission" date="2019-06" db="EMBL/GenBank/DDBJ databases">
        <title>Genomics analysis of Aphanomyces spp. identifies a new class of oomycete effector associated with host adaptation.</title>
        <authorList>
            <person name="Gaulin E."/>
        </authorList>
    </citation>
    <scope>NUCLEOTIDE SEQUENCE</scope>
    <source>
        <strain evidence="17">CBS 578.67</strain>
    </source>
</reference>
<evidence type="ECO:0000256" key="7">
    <source>
        <dbReference type="ARBA" id="ARBA00044637"/>
    </source>
</evidence>
<feature type="compositionally biased region" description="Basic and acidic residues" evidence="14">
    <location>
        <begin position="1"/>
        <end position="12"/>
    </location>
</feature>
<dbReference type="OrthoDB" id="76900at2759"/>